<proteinExistence type="inferred from homology"/>
<dbReference type="NCBIfam" id="TIGR01103">
    <property type="entry name" value="fliP"/>
    <property type="match status" value="1"/>
</dbReference>
<keyword evidence="14" id="KW-1185">Reference proteome</keyword>
<accession>A0ABZ2YE22</accession>
<keyword evidence="13" id="KW-0282">Flagellum</keyword>
<dbReference type="Proteomes" id="UP001461341">
    <property type="component" value="Chromosome"/>
</dbReference>
<keyword evidence="11 12" id="KW-1006">Bacterial flagellum protein export</keyword>
<evidence type="ECO:0000256" key="1">
    <source>
        <dbReference type="ARBA" id="ARBA00006257"/>
    </source>
</evidence>
<dbReference type="PANTHER" id="PTHR30587">
    <property type="entry name" value="FLAGELLAR BIOSYNTHETIC PROTEIN FLIP"/>
    <property type="match status" value="1"/>
</dbReference>
<evidence type="ECO:0000313" key="13">
    <source>
        <dbReference type="EMBL" id="WZL75925.1"/>
    </source>
</evidence>
<dbReference type="InterPro" id="IPR005837">
    <property type="entry name" value="FliP"/>
</dbReference>
<dbReference type="PRINTS" id="PR01302">
    <property type="entry name" value="TYPE3IMPPROT"/>
</dbReference>
<evidence type="ECO:0000313" key="14">
    <source>
        <dbReference type="Proteomes" id="UP001461341"/>
    </source>
</evidence>
<evidence type="ECO:0000256" key="4">
    <source>
        <dbReference type="ARBA" id="ARBA00022475"/>
    </source>
</evidence>
<evidence type="ECO:0000256" key="9">
    <source>
        <dbReference type="ARBA" id="ARBA00023136"/>
    </source>
</evidence>
<dbReference type="RefSeq" id="WP_369018078.1">
    <property type="nucleotide sequence ID" value="NZ_CP121689.1"/>
</dbReference>
<keyword evidence="3 12" id="KW-0813">Transport</keyword>
<feature type="transmembrane region" description="Helical" evidence="12">
    <location>
        <begin position="61"/>
        <end position="91"/>
    </location>
</feature>
<keyword evidence="9 12" id="KW-0472">Membrane</keyword>
<feature type="transmembrane region" description="Helical" evidence="12">
    <location>
        <begin position="228"/>
        <end position="246"/>
    </location>
</feature>
<comment type="similarity">
    <text evidence="1 12">Belongs to the FliP/MopC/SpaP family.</text>
</comment>
<evidence type="ECO:0000256" key="5">
    <source>
        <dbReference type="ARBA" id="ARBA00022692"/>
    </source>
</evidence>
<evidence type="ECO:0000256" key="7">
    <source>
        <dbReference type="ARBA" id="ARBA00022927"/>
    </source>
</evidence>
<keyword evidence="10" id="KW-0975">Bacterial flagellum</keyword>
<keyword evidence="6 12" id="KW-1005">Bacterial flagellum biogenesis</keyword>
<evidence type="ECO:0000256" key="6">
    <source>
        <dbReference type="ARBA" id="ARBA00022795"/>
    </source>
</evidence>
<gene>
    <name evidence="12 13" type="primary">fliP</name>
    <name evidence="13" type="ORF">QBE54_10130</name>
</gene>
<keyword evidence="13" id="KW-0966">Cell projection</keyword>
<dbReference type="EMBL" id="CP121689">
    <property type="protein sequence ID" value="WZL75925.1"/>
    <property type="molecule type" value="Genomic_DNA"/>
</dbReference>
<evidence type="ECO:0000256" key="11">
    <source>
        <dbReference type="ARBA" id="ARBA00023225"/>
    </source>
</evidence>
<organism evidence="13 14">
    <name type="scientific">Thermatribacter velox</name>
    <dbReference type="NCBI Taxonomy" id="3039681"/>
    <lineage>
        <taxon>Bacteria</taxon>
        <taxon>Pseudomonadati</taxon>
        <taxon>Atribacterota</taxon>
        <taxon>Atribacteria</taxon>
        <taxon>Atribacterales</taxon>
        <taxon>Thermatribacteraceae</taxon>
        <taxon>Thermatribacter</taxon>
    </lineage>
</organism>
<dbReference type="InterPro" id="IPR005838">
    <property type="entry name" value="T3SS_IM_P"/>
</dbReference>
<protein>
    <recommendedName>
        <fullName evidence="2 12">Flagellar biosynthetic protein FliP</fullName>
    </recommendedName>
</protein>
<evidence type="ECO:0000256" key="10">
    <source>
        <dbReference type="ARBA" id="ARBA00023143"/>
    </source>
</evidence>
<dbReference type="PRINTS" id="PR00951">
    <property type="entry name" value="FLGBIOSNFLIP"/>
</dbReference>
<dbReference type="NCBIfam" id="NF009438">
    <property type="entry name" value="PRK12797.1"/>
    <property type="match status" value="1"/>
</dbReference>
<sequence>MKGWSPFLRIRKYFYWVVLLGLVLATFGSALAQETPLFIPRISIEPQTAEQPEQFVFTLQVLIFLTVLSLAPAILILLTSFTRIVVVLAFVRNALGSPQIPPTPVLIGLALFLTYFVMAPTFSQLNQEVLTPFMDGAITQNEALNKGEAILRDFMFRQTQEKDLALMVSLAKIPRPRNRDEVPTYVLIPAFVLSELKIAFMLGFIIYVPFLLIDMVVASILMSMGMMMLPPVMISLPFKILLFVLVDGWELITRGLVLSVR</sequence>
<evidence type="ECO:0000256" key="3">
    <source>
        <dbReference type="ARBA" id="ARBA00022448"/>
    </source>
</evidence>
<evidence type="ECO:0000256" key="8">
    <source>
        <dbReference type="ARBA" id="ARBA00022989"/>
    </source>
</evidence>
<keyword evidence="4 12" id="KW-1003">Cell membrane</keyword>
<keyword evidence="7 12" id="KW-0653">Protein transport</keyword>
<evidence type="ECO:0000256" key="2">
    <source>
        <dbReference type="ARBA" id="ARBA00021714"/>
    </source>
</evidence>
<dbReference type="PANTHER" id="PTHR30587:SF0">
    <property type="entry name" value="FLAGELLAR BIOSYNTHETIC PROTEIN FLIP"/>
    <property type="match status" value="1"/>
</dbReference>
<comment type="function">
    <text evidence="12">Plays a role in the flagellum-specific transport system.</text>
</comment>
<dbReference type="PROSITE" id="PS01061">
    <property type="entry name" value="FLIP_2"/>
    <property type="match status" value="1"/>
</dbReference>
<feature type="transmembrane region" description="Helical" evidence="12">
    <location>
        <begin position="198"/>
        <end position="221"/>
    </location>
</feature>
<name>A0ABZ2YE22_9BACT</name>
<evidence type="ECO:0000256" key="12">
    <source>
        <dbReference type="RuleBase" id="RU362069"/>
    </source>
</evidence>
<feature type="transmembrane region" description="Helical" evidence="12">
    <location>
        <begin position="103"/>
        <end position="122"/>
    </location>
</feature>
<keyword evidence="8 12" id="KW-1133">Transmembrane helix</keyword>
<reference evidence="13 14" key="1">
    <citation type="submission" date="2023-03" db="EMBL/GenBank/DDBJ databases">
        <title>Novel Species.</title>
        <authorList>
            <person name="Ma S."/>
        </authorList>
    </citation>
    <scope>NUCLEOTIDE SEQUENCE [LARGE SCALE GENOMIC DNA]</scope>
    <source>
        <strain evidence="13 14">B11</strain>
    </source>
</reference>
<keyword evidence="13" id="KW-0969">Cilium</keyword>
<comment type="subcellular location">
    <subcellularLocation>
        <location evidence="12">Cell membrane</location>
        <topology evidence="12">Multi-pass membrane protein</topology>
    </subcellularLocation>
    <subcellularLocation>
        <location evidence="12">Bacterial flagellum basal body</location>
    </subcellularLocation>
</comment>
<dbReference type="Pfam" id="PF00813">
    <property type="entry name" value="FliP"/>
    <property type="match status" value="1"/>
</dbReference>
<keyword evidence="5 12" id="KW-0812">Transmembrane</keyword>